<dbReference type="Proteomes" id="UP000010384">
    <property type="component" value="Chromosome"/>
</dbReference>
<evidence type="ECO:0000313" key="2">
    <source>
        <dbReference type="EMBL" id="AFY88467.1"/>
    </source>
</evidence>
<gene>
    <name evidence="2" type="ORF">Chro_3000</name>
</gene>
<keyword evidence="1" id="KW-0175">Coiled coil</keyword>
<sequence>MAAFDVEHSIDTNIKLSSISTSEGVEILREQVEILHEQMESLHRMVEHLGAELLNKQQQIQALEQELEQTNKELCRALAPHQQEITPAKDYQGEALDRQVPVSESLAALFNATSGRAIPAKKPEVEEAIANTAILPDMVAQQILNDSKELKAHSQQLGFQFNKLGFQFIGNKANFMQFQEKVARKLTELPQQSDSLTSVSQNLQAHQTRTEANVTQFQKHLEQTKNLLNKSKIYVKLVKSRSASYSNSKKSAKVDLS</sequence>
<feature type="coiled-coil region" evidence="1">
    <location>
        <begin position="25"/>
        <end position="73"/>
    </location>
</feature>
<dbReference type="EMBL" id="CP003597">
    <property type="protein sequence ID" value="AFY88467.1"/>
    <property type="molecule type" value="Genomic_DNA"/>
</dbReference>
<proteinExistence type="predicted"/>
<protein>
    <submittedName>
        <fullName evidence="2">Uncharacterized protein</fullName>
    </submittedName>
</protein>
<evidence type="ECO:0000313" key="3">
    <source>
        <dbReference type="Proteomes" id="UP000010384"/>
    </source>
</evidence>
<dbReference type="HOGENOM" id="CLU_1080520_0_0_3"/>
<organism evidence="2 3">
    <name type="scientific">Chroococcidiopsis thermalis (strain PCC 7203)</name>
    <dbReference type="NCBI Taxonomy" id="251229"/>
    <lineage>
        <taxon>Bacteria</taxon>
        <taxon>Bacillati</taxon>
        <taxon>Cyanobacteriota</taxon>
        <taxon>Cyanophyceae</taxon>
        <taxon>Chroococcidiopsidales</taxon>
        <taxon>Chroococcidiopsidaceae</taxon>
        <taxon>Chroococcidiopsis</taxon>
    </lineage>
</organism>
<dbReference type="RefSeq" id="WP_015155014.1">
    <property type="nucleotide sequence ID" value="NC_019695.1"/>
</dbReference>
<name>K9U059_CHRTP</name>
<keyword evidence="3" id="KW-1185">Reference proteome</keyword>
<dbReference type="AlphaFoldDB" id="K9U059"/>
<accession>K9U059</accession>
<dbReference type="KEGG" id="cthe:Chro_3000"/>
<evidence type="ECO:0000256" key="1">
    <source>
        <dbReference type="SAM" id="Coils"/>
    </source>
</evidence>
<dbReference type="InParanoid" id="K9U059"/>
<reference evidence="2 3" key="1">
    <citation type="submission" date="2012-06" db="EMBL/GenBank/DDBJ databases">
        <title>Finished chromosome of genome of Chroococcidiopsis thermalis PCC 7203.</title>
        <authorList>
            <consortium name="US DOE Joint Genome Institute"/>
            <person name="Gugger M."/>
            <person name="Coursin T."/>
            <person name="Rippka R."/>
            <person name="Tandeau De Marsac N."/>
            <person name="Huntemann M."/>
            <person name="Wei C.-L."/>
            <person name="Han J."/>
            <person name="Detter J.C."/>
            <person name="Han C."/>
            <person name="Tapia R."/>
            <person name="Davenport K."/>
            <person name="Daligault H."/>
            <person name="Erkkila T."/>
            <person name="Gu W."/>
            <person name="Munk A.C.C."/>
            <person name="Teshima H."/>
            <person name="Xu Y."/>
            <person name="Chain P."/>
            <person name="Chen A."/>
            <person name="Krypides N."/>
            <person name="Mavromatis K."/>
            <person name="Markowitz V."/>
            <person name="Szeto E."/>
            <person name="Ivanova N."/>
            <person name="Mikhailova N."/>
            <person name="Ovchinnikova G."/>
            <person name="Pagani I."/>
            <person name="Pati A."/>
            <person name="Goodwin L."/>
            <person name="Peters L."/>
            <person name="Pitluck S."/>
            <person name="Woyke T."/>
            <person name="Kerfeld C."/>
        </authorList>
    </citation>
    <scope>NUCLEOTIDE SEQUENCE [LARGE SCALE GENOMIC DNA]</scope>
    <source>
        <strain evidence="2 3">PCC 7203</strain>
    </source>
</reference>